<dbReference type="PANTHER" id="PTHR39211">
    <property type="entry name" value="CHROMOSOME 7, WHOLE GENOME SHOTGUN SEQUENCE"/>
    <property type="match status" value="1"/>
</dbReference>
<dbReference type="SUPFAM" id="SSF53927">
    <property type="entry name" value="Cytidine deaminase-like"/>
    <property type="match status" value="1"/>
</dbReference>
<dbReference type="Gene3D" id="3.40.140.10">
    <property type="entry name" value="Cytidine Deaminase, domain 2"/>
    <property type="match status" value="1"/>
</dbReference>
<feature type="region of interest" description="Disordered" evidence="1">
    <location>
        <begin position="28"/>
        <end position="60"/>
    </location>
</feature>
<feature type="region of interest" description="Disordered" evidence="1">
    <location>
        <begin position="485"/>
        <end position="598"/>
    </location>
</feature>
<dbReference type="PANTHER" id="PTHR39211:SF1">
    <property type="entry name" value="ABNORMAL SPINDLE-LIKE MICROCEPHALY-ASSOCIATED PROTEIN ASH DOMAIN-CONTAINING PROTEIN"/>
    <property type="match status" value="1"/>
</dbReference>
<proteinExistence type="predicted"/>
<feature type="compositionally biased region" description="Polar residues" evidence="1">
    <location>
        <begin position="495"/>
        <end position="505"/>
    </location>
</feature>
<dbReference type="InterPro" id="IPR013783">
    <property type="entry name" value="Ig-like_fold"/>
</dbReference>
<feature type="compositionally biased region" description="Basic and acidic residues" evidence="1">
    <location>
        <begin position="911"/>
        <end position="941"/>
    </location>
</feature>
<feature type="compositionally biased region" description="Low complexity" evidence="1">
    <location>
        <begin position="40"/>
        <end position="60"/>
    </location>
</feature>
<feature type="compositionally biased region" description="Low complexity" evidence="1">
    <location>
        <begin position="1050"/>
        <end position="1059"/>
    </location>
</feature>
<feature type="region of interest" description="Disordered" evidence="1">
    <location>
        <begin position="911"/>
        <end position="945"/>
    </location>
</feature>
<dbReference type="Gene3D" id="2.60.40.10">
    <property type="entry name" value="Immunoglobulins"/>
    <property type="match status" value="2"/>
</dbReference>
<dbReference type="GO" id="GO:0006139">
    <property type="term" value="P:nucleobase-containing compound metabolic process"/>
    <property type="evidence" value="ECO:0007669"/>
    <property type="project" value="UniProtKB-ARBA"/>
</dbReference>
<gene>
    <name evidence="2" type="ORF">BD324DRAFT_599646</name>
</gene>
<feature type="region of interest" description="Disordered" evidence="1">
    <location>
        <begin position="1042"/>
        <end position="1068"/>
    </location>
</feature>
<feature type="compositionally biased region" description="Low complexity" evidence="1">
    <location>
        <begin position="518"/>
        <end position="531"/>
    </location>
</feature>
<keyword evidence="3" id="KW-1185">Reference proteome</keyword>
<feature type="region of interest" description="Disordered" evidence="1">
    <location>
        <begin position="131"/>
        <end position="155"/>
    </location>
</feature>
<dbReference type="OrthoDB" id="252265at2759"/>
<dbReference type="GO" id="GO:0003824">
    <property type="term" value="F:catalytic activity"/>
    <property type="evidence" value="ECO:0007669"/>
    <property type="project" value="InterPro"/>
</dbReference>
<dbReference type="InParanoid" id="A0A1Y1UKX1"/>
<sequence length="1834" mass="197204">MTNLVQSVGTIVEAGVKGLMGLADGYIHPEGESSGGETSGDGALSSSAPSSDISSGASTTSSHDAFANLETLIRAVGVPSGWIHLPSTYLDENDTVGHRTVRSFGIRNVIDSEVNVEVSSDLGQGLTFWLADDEKPPPSSASTSSSISSTSSGTASLRVTIRPNATAKIYFAFQPTNAMPAVVSPPFLDDTSTPRVLSGYNGASDLEVSPMASPTALSSGSESGSLPKSATTSALRRTEPVHRAFSVHGVVTIKAVSTPSASGSISSQLLNLPFYATVCRSLFTSALIDPHSGLASGPQQSSGHLVIDFGADPVVGKEYHRDIMLVNRSECELVWTTAVVSAEHKDAVWFSLRDLDSENVFGVDTSSQPVPLPALSSRHLRLEMRVKAPIEEFEFDFVVSNVHSSGNTVTCRAIGSAHMETADQSLKVLSGPGLDFGQIPDGIWAKKTVNCKNTGSKPLDVRFSASIGHEVIFRLAGVAGYDMDDEVEERPRPPRQTSNEQLSRVSTREDVRGRKAISGRSSSRAPSVASSKGGNTSEPSSRGVFDNGGPRDDTSNSTGRHGSQPPSRPLSRVTSRSSYRPQNDVDSDEDDSEMPFFGSSEQTNALLHVPTSSSPTTSSTPLPVDMMLDKENADQIEELTMRPGTEYRIIVLYRPSRDASSAAEVAGAFRPSNFKIFLDSNPSIKASSKFRRVINCSAESCTSFIEISSGKKIDFGEVTVGASKTSTVTIKNLSALSARIEIAAISKVLMANRNVIVIPPFESVEEKLEFFPRRINDHYEKQIFVRNLLNRGNDQLLEIRSRNIDVYNLTIHSHLYRILTPSGSNFLDFGSVTINSPTVRSVSVQNLTQAPLVLDLSASQPEDVELYVKLEDVITPDKRIVGKYAEEHESDKPSGTVAGELKERFIETLRQASHGDAKAAKPKSKAKDKPECKADKEKDPSKQSIGAAVASALRKGGRGRPVQLYGNAVVFKDRKLLEDHEYLDLASGPPVSAHRSSPRSKKTMLLDTIELEDRTKLSGQHPKIPKLDFAASAKATGLFSKDLKTKKKTSSLTHPKSPSQAAHGEAPRTPAAQLNSTLSHLTREAVAKGQDKSPALTAKRAETKMDPLSSVAEISKMTVDELLAALEQHDSHRLTVTHATLEEEEEYVRRHMALRKELQNMISSRKLVPAASISVAAQSTRQLIAVMTPNGSTRPHITTKHKRADSRIFIRLVDFDRSLLSNASHSAAGKSDFGELPVRDLVLRSSCVRSVLEVQQSSINFGQCEKGEAKSKMIVIQNRSDCLGLFRLRTSGSIASGDLKLGLGRLGVIAAFGRKEIENFNFIPSLGGNFQENLTVENVLDSVNDQNIAIKAVVRKQPVLTVEPPSIAFGPISPDAATKLESKTFVLSNTSKAERTFVIEVQDGPESFAQISLARDDSGGGTVLSKGEEEEVETLLQKLKGAQRKGKKDKVEKYESRLTELGVTPPKSSSPTTSTVSEFSARAEIVEDPEDSASMKSGAPSGMATPAEEMPPSMIPTRQCTTSLSVSLQPNEKTKIILDLVMASNSPSSGASSTTKDTLEALVKVYDRKNTDEVLSVAVTASIGIKVKASPAKEDVSSAVTSITSRQDPLHLSIMRHCLQLTLLCPVSQTAFCVGSSIFLPDTSSHFTTLRPHFQAFPKDDPDPSGLLLGEGYSRQIPGNTHAEANALTNFRARYAELLKSSAGSTTNSKIIDLGKSSSDLDAELPDLPGSPETISTMASITSLSYSLPSIEDVLADSSCYATMEPCSFRTSGGPSCALELVKAKVHTVYLGVEEPPDFVQCEGVRILQDGGVDVVRVVGLEEECLKAARRGRN</sequence>
<dbReference type="GeneID" id="33555714"/>
<dbReference type="EMBL" id="NBSH01000004">
    <property type="protein sequence ID" value="ORX38698.1"/>
    <property type="molecule type" value="Genomic_DNA"/>
</dbReference>
<feature type="compositionally biased region" description="Basic and acidic residues" evidence="1">
    <location>
        <begin position="1449"/>
        <end position="1458"/>
    </location>
</feature>
<evidence type="ECO:0000256" key="1">
    <source>
        <dbReference type="SAM" id="MobiDB-lite"/>
    </source>
</evidence>
<comment type="caution">
    <text evidence="2">The sequence shown here is derived from an EMBL/GenBank/DDBJ whole genome shotgun (WGS) entry which is preliminary data.</text>
</comment>
<dbReference type="Proteomes" id="UP000193218">
    <property type="component" value="Unassembled WGS sequence"/>
</dbReference>
<reference evidence="2 3" key="1">
    <citation type="submission" date="2017-03" db="EMBL/GenBank/DDBJ databases">
        <title>Widespread Adenine N6-methylation of Active Genes in Fungi.</title>
        <authorList>
            <consortium name="DOE Joint Genome Institute"/>
            <person name="Mondo S.J."/>
            <person name="Dannebaum R.O."/>
            <person name="Kuo R.C."/>
            <person name="Louie K.B."/>
            <person name="Bewick A.J."/>
            <person name="Labutti K."/>
            <person name="Haridas S."/>
            <person name="Kuo A."/>
            <person name="Salamov A."/>
            <person name="Ahrendt S.R."/>
            <person name="Lau R."/>
            <person name="Bowen B.P."/>
            <person name="Lipzen A."/>
            <person name="Sullivan W."/>
            <person name="Andreopoulos W.B."/>
            <person name="Clum A."/>
            <person name="Lindquist E."/>
            <person name="Daum C."/>
            <person name="Northen T.R."/>
            <person name="Ramamoorthy G."/>
            <person name="Schmitz R.J."/>
            <person name="Gryganskyi A."/>
            <person name="Culley D."/>
            <person name="Magnuson J."/>
            <person name="James T.Y."/>
            <person name="O'Malley M.A."/>
            <person name="Stajich J.E."/>
            <person name="Spatafora J.W."/>
            <person name="Visel A."/>
            <person name="Grigoriev I.V."/>
        </authorList>
    </citation>
    <scope>NUCLEOTIDE SEQUENCE [LARGE SCALE GENOMIC DNA]</scope>
    <source>
        <strain evidence="2 3">NRRL Y-17943</strain>
    </source>
</reference>
<dbReference type="STRING" id="4999.A0A1Y1UKX1"/>
<feature type="region of interest" description="Disordered" evidence="1">
    <location>
        <begin position="1085"/>
        <end position="1104"/>
    </location>
</feature>
<feature type="region of interest" description="Disordered" evidence="1">
    <location>
        <begin position="1443"/>
        <end position="1507"/>
    </location>
</feature>
<feature type="compositionally biased region" description="Polar residues" evidence="1">
    <location>
        <begin position="572"/>
        <end position="581"/>
    </location>
</feature>
<dbReference type="InterPro" id="IPR016193">
    <property type="entry name" value="Cytidine_deaminase-like"/>
</dbReference>
<feature type="compositionally biased region" description="Low complexity" evidence="1">
    <location>
        <begin position="212"/>
        <end position="229"/>
    </location>
</feature>
<evidence type="ECO:0000313" key="3">
    <source>
        <dbReference type="Proteomes" id="UP000193218"/>
    </source>
</evidence>
<feature type="compositionally biased region" description="Low complexity" evidence="1">
    <location>
        <begin position="1464"/>
        <end position="1475"/>
    </location>
</feature>
<dbReference type="RefSeq" id="XP_021872620.1">
    <property type="nucleotide sequence ID" value="XM_022013906.1"/>
</dbReference>
<protein>
    <submittedName>
        <fullName evidence="2">Uncharacterized protein</fullName>
    </submittedName>
</protein>
<feature type="region of interest" description="Disordered" evidence="1">
    <location>
        <begin position="207"/>
        <end position="237"/>
    </location>
</feature>
<organism evidence="2 3">
    <name type="scientific">Kockovaella imperatae</name>
    <dbReference type="NCBI Taxonomy" id="4999"/>
    <lineage>
        <taxon>Eukaryota</taxon>
        <taxon>Fungi</taxon>
        <taxon>Dikarya</taxon>
        <taxon>Basidiomycota</taxon>
        <taxon>Agaricomycotina</taxon>
        <taxon>Tremellomycetes</taxon>
        <taxon>Tremellales</taxon>
        <taxon>Cuniculitremaceae</taxon>
        <taxon>Kockovaella</taxon>
    </lineage>
</organism>
<evidence type="ECO:0000313" key="2">
    <source>
        <dbReference type="EMBL" id="ORX38698.1"/>
    </source>
</evidence>
<name>A0A1Y1UKX1_9TREE</name>
<dbReference type="Pfam" id="PF18785">
    <property type="entry name" value="Inv-AAD"/>
    <property type="match status" value="1"/>
</dbReference>
<accession>A0A1Y1UKX1</accession>
<feature type="compositionally biased region" description="Polar residues" evidence="1">
    <location>
        <begin position="555"/>
        <end position="565"/>
    </location>
</feature>
<feature type="compositionally biased region" description="Low complexity" evidence="1">
    <location>
        <begin position="140"/>
        <end position="155"/>
    </location>
</feature>